<organism evidence="3 4">
    <name type="scientific">Antrodiella citrinella</name>
    <dbReference type="NCBI Taxonomy" id="2447956"/>
    <lineage>
        <taxon>Eukaryota</taxon>
        <taxon>Fungi</taxon>
        <taxon>Dikarya</taxon>
        <taxon>Basidiomycota</taxon>
        <taxon>Agaricomycotina</taxon>
        <taxon>Agaricomycetes</taxon>
        <taxon>Polyporales</taxon>
        <taxon>Steccherinaceae</taxon>
        <taxon>Antrodiella</taxon>
    </lineage>
</organism>
<name>A0A4S4MUC8_9APHY</name>
<protein>
    <submittedName>
        <fullName evidence="3">Uncharacterized protein</fullName>
    </submittedName>
</protein>
<evidence type="ECO:0000313" key="3">
    <source>
        <dbReference type="EMBL" id="THH29839.1"/>
    </source>
</evidence>
<evidence type="ECO:0000256" key="1">
    <source>
        <dbReference type="SAM" id="MobiDB-lite"/>
    </source>
</evidence>
<evidence type="ECO:0000313" key="4">
    <source>
        <dbReference type="Proteomes" id="UP000308730"/>
    </source>
</evidence>
<feature type="transmembrane region" description="Helical" evidence="2">
    <location>
        <begin position="141"/>
        <end position="162"/>
    </location>
</feature>
<keyword evidence="2" id="KW-0472">Membrane</keyword>
<keyword evidence="4" id="KW-1185">Reference proteome</keyword>
<sequence>MAAEPGNNNRNNIFLLAYITLLLTVETIFVIVQGRTVQVVYVDNRNYPGGPWQYFLDTQNQAINVLFYATFFVLTFLSDLLVLWRCYVIWASSGKLYAALVTFFPALATLASFVMGTLWTLQSSQPSLSMYSALPLAYGTSYYAISLSVNIILTCLITVRLLMYRREIVRSLPKDYATHYLSLASIVIESAGLYSLFAILFLITYAINDPTNQVFLGTASAAQQIATYLIIYRVAEGKAWGSNEMSGQTFTSVVNIDPRSMLTSHRDMPVDSKAETVPELRRSEV</sequence>
<proteinExistence type="predicted"/>
<comment type="caution">
    <text evidence="3">The sequence shown here is derived from an EMBL/GenBank/DDBJ whole genome shotgun (WGS) entry which is preliminary data.</text>
</comment>
<feature type="transmembrane region" description="Helical" evidence="2">
    <location>
        <begin position="96"/>
        <end position="121"/>
    </location>
</feature>
<keyword evidence="2" id="KW-0812">Transmembrane</keyword>
<feature type="transmembrane region" description="Helical" evidence="2">
    <location>
        <begin position="65"/>
        <end position="84"/>
    </location>
</feature>
<reference evidence="3 4" key="1">
    <citation type="submission" date="2019-02" db="EMBL/GenBank/DDBJ databases">
        <title>Genome sequencing of the rare red list fungi Antrodiella citrinella (Flaviporus citrinellus).</title>
        <authorList>
            <person name="Buettner E."/>
            <person name="Kellner H."/>
        </authorList>
    </citation>
    <scope>NUCLEOTIDE SEQUENCE [LARGE SCALE GENOMIC DNA]</scope>
    <source>
        <strain evidence="3 4">DSM 108506</strain>
    </source>
</reference>
<dbReference type="EMBL" id="SGPM01000105">
    <property type="protein sequence ID" value="THH29839.1"/>
    <property type="molecule type" value="Genomic_DNA"/>
</dbReference>
<keyword evidence="2" id="KW-1133">Transmembrane helix</keyword>
<feature type="transmembrane region" description="Helical" evidence="2">
    <location>
        <begin position="213"/>
        <end position="235"/>
    </location>
</feature>
<dbReference type="Proteomes" id="UP000308730">
    <property type="component" value="Unassembled WGS sequence"/>
</dbReference>
<accession>A0A4S4MUC8</accession>
<feature type="transmembrane region" description="Helical" evidence="2">
    <location>
        <begin position="12"/>
        <end position="32"/>
    </location>
</feature>
<gene>
    <name evidence="3" type="ORF">EUX98_g4358</name>
</gene>
<feature type="transmembrane region" description="Helical" evidence="2">
    <location>
        <begin position="183"/>
        <end position="207"/>
    </location>
</feature>
<dbReference type="OrthoDB" id="2641762at2759"/>
<feature type="region of interest" description="Disordered" evidence="1">
    <location>
        <begin position="264"/>
        <end position="285"/>
    </location>
</feature>
<evidence type="ECO:0000256" key="2">
    <source>
        <dbReference type="SAM" id="Phobius"/>
    </source>
</evidence>
<dbReference type="AlphaFoldDB" id="A0A4S4MUC8"/>